<dbReference type="OrthoDB" id="6415790at2759"/>
<name>A0A8B8GQF6_9HEMI</name>
<keyword evidence="2 5" id="KW-0812">Transmembrane</keyword>
<dbReference type="SUPFAM" id="SSF103473">
    <property type="entry name" value="MFS general substrate transporter"/>
    <property type="match status" value="1"/>
</dbReference>
<feature type="transmembrane region" description="Helical" evidence="5">
    <location>
        <begin position="368"/>
        <end position="396"/>
    </location>
</feature>
<gene>
    <name evidence="7" type="primary">LOC112693822</name>
</gene>
<feature type="transmembrane region" description="Helical" evidence="5">
    <location>
        <begin position="213"/>
        <end position="234"/>
    </location>
</feature>
<evidence type="ECO:0000313" key="7">
    <source>
        <dbReference type="RefSeq" id="XP_025424846.1"/>
    </source>
</evidence>
<evidence type="ECO:0000256" key="4">
    <source>
        <dbReference type="ARBA" id="ARBA00023136"/>
    </source>
</evidence>
<feature type="transmembrane region" description="Helical" evidence="5">
    <location>
        <begin position="460"/>
        <end position="478"/>
    </location>
</feature>
<dbReference type="PANTHER" id="PTHR12778">
    <property type="entry name" value="SOLUTE CARRIER FAMILY 33 ACETYL-COA TRANSPORTER -RELATED"/>
    <property type="match status" value="1"/>
</dbReference>
<evidence type="ECO:0000256" key="5">
    <source>
        <dbReference type="SAM" id="Phobius"/>
    </source>
</evidence>
<evidence type="ECO:0000256" key="3">
    <source>
        <dbReference type="ARBA" id="ARBA00022989"/>
    </source>
</evidence>
<dbReference type="RefSeq" id="XP_025424846.1">
    <property type="nucleotide sequence ID" value="XM_025569061.1"/>
</dbReference>
<reference evidence="7" key="1">
    <citation type="submission" date="2025-08" db="UniProtKB">
        <authorList>
            <consortium name="RefSeq"/>
        </authorList>
    </citation>
    <scope>IDENTIFICATION</scope>
    <source>
        <tissue evidence="7">Whole body</tissue>
    </source>
</reference>
<dbReference type="Gene3D" id="1.20.1250.20">
    <property type="entry name" value="MFS general substrate transporter like domains"/>
    <property type="match status" value="1"/>
</dbReference>
<keyword evidence="4 5" id="KW-0472">Membrane</keyword>
<keyword evidence="6" id="KW-1185">Reference proteome</keyword>
<feature type="transmembrane region" description="Helical" evidence="5">
    <location>
        <begin position="68"/>
        <end position="86"/>
    </location>
</feature>
<evidence type="ECO:0000256" key="2">
    <source>
        <dbReference type="ARBA" id="ARBA00022692"/>
    </source>
</evidence>
<feature type="transmembrane region" description="Helical" evidence="5">
    <location>
        <begin position="101"/>
        <end position="120"/>
    </location>
</feature>
<dbReference type="GeneID" id="112693822"/>
<feature type="transmembrane region" description="Helical" evidence="5">
    <location>
        <begin position="168"/>
        <end position="192"/>
    </location>
</feature>
<dbReference type="GO" id="GO:0035348">
    <property type="term" value="P:acetyl-CoA transmembrane transport"/>
    <property type="evidence" value="ECO:0007669"/>
    <property type="project" value="InterPro"/>
</dbReference>
<comment type="subcellular location">
    <subcellularLocation>
        <location evidence="1">Membrane</location>
        <topology evidence="1">Multi-pass membrane protein</topology>
    </subcellularLocation>
</comment>
<dbReference type="GO" id="GO:0016020">
    <property type="term" value="C:membrane"/>
    <property type="evidence" value="ECO:0007669"/>
    <property type="project" value="UniProtKB-SubCell"/>
</dbReference>
<dbReference type="InterPro" id="IPR004752">
    <property type="entry name" value="AmpG_permease/AT-1"/>
</dbReference>
<keyword evidence="3 5" id="KW-1133">Transmembrane helix</keyword>
<dbReference type="AlphaFoldDB" id="A0A8B8GQF6"/>
<proteinExistence type="predicted"/>
<feature type="transmembrane region" description="Helical" evidence="5">
    <location>
        <begin position="32"/>
        <end position="56"/>
    </location>
</feature>
<organism evidence="6 7">
    <name type="scientific">Sipha flava</name>
    <name type="common">yellow sugarcane aphid</name>
    <dbReference type="NCBI Taxonomy" id="143950"/>
    <lineage>
        <taxon>Eukaryota</taxon>
        <taxon>Metazoa</taxon>
        <taxon>Ecdysozoa</taxon>
        <taxon>Arthropoda</taxon>
        <taxon>Hexapoda</taxon>
        <taxon>Insecta</taxon>
        <taxon>Pterygota</taxon>
        <taxon>Neoptera</taxon>
        <taxon>Paraneoptera</taxon>
        <taxon>Hemiptera</taxon>
        <taxon>Sternorrhyncha</taxon>
        <taxon>Aphidomorpha</taxon>
        <taxon>Aphidoidea</taxon>
        <taxon>Aphididae</taxon>
        <taxon>Sipha</taxon>
    </lineage>
</organism>
<dbReference type="PANTHER" id="PTHR12778:SF9">
    <property type="entry name" value="ACETYL-COENZYME A TRANSPORTER 1"/>
    <property type="match status" value="1"/>
</dbReference>
<dbReference type="Pfam" id="PF13000">
    <property type="entry name" value="Acatn"/>
    <property type="match status" value="2"/>
</dbReference>
<sequence length="510" mass="57294">MISSKQTDKPKTSESEDVVFTDTNLKGDWSNVFLLILMYTMQGLCIGVCSSIPILLKSRKDGTYFEQAIYSITSYPYFLKLFWAPLVDSYYIHKFGRRKTWLVSTQFLIGIVLLYAGRNIDTFLPEKEKPNITALVIIFFSIVFLSATQDIAVDGWALTMLKKNNVGYASTCNTTGLAFGIIIGNVLTILLTSSEFCNKYIRFAPSAEGIISLNNSLYGVGITIILLTIFIAIFKKEKDNTLDDDFMELNIIQSYSLLWNVLKIRNVKILAIALLTVKIGFAATDSLSSFKLMDAGISKDDISIIHSVVPGIHMIIPLIVAKYTSGPKVISVYLRVIPYRLLLNLAFILFVYVTKKIVKNNGVIEIPVYYYVLLAILTLLQQVLMYIMFIAILSFFSRISDPRFGGIYMTLLNTLSNLGGMLSNTAALGLFDLLTFKHCSVENSNINPTNEDCTIIVDGYYVEEVLCTIIGIIWISIFRKKFKSFQTLSPSHWSVHRKSPVIADDKEDAL</sequence>
<evidence type="ECO:0000313" key="6">
    <source>
        <dbReference type="Proteomes" id="UP000694846"/>
    </source>
</evidence>
<dbReference type="Proteomes" id="UP000694846">
    <property type="component" value="Unplaced"/>
</dbReference>
<feature type="transmembrane region" description="Helical" evidence="5">
    <location>
        <begin position="132"/>
        <end position="148"/>
    </location>
</feature>
<dbReference type="GO" id="GO:0008521">
    <property type="term" value="F:acetyl-CoA transmembrane transporter activity"/>
    <property type="evidence" value="ECO:0007669"/>
    <property type="project" value="InterPro"/>
</dbReference>
<feature type="transmembrane region" description="Helical" evidence="5">
    <location>
        <begin position="302"/>
        <end position="320"/>
    </location>
</feature>
<dbReference type="InterPro" id="IPR036259">
    <property type="entry name" value="MFS_trans_sf"/>
</dbReference>
<feature type="transmembrane region" description="Helical" evidence="5">
    <location>
        <begin position="332"/>
        <end position="353"/>
    </location>
</feature>
<accession>A0A8B8GQF6</accession>
<evidence type="ECO:0000256" key="1">
    <source>
        <dbReference type="ARBA" id="ARBA00004141"/>
    </source>
</evidence>
<feature type="transmembrane region" description="Helical" evidence="5">
    <location>
        <begin position="408"/>
        <end position="431"/>
    </location>
</feature>
<dbReference type="InterPro" id="IPR024371">
    <property type="entry name" value="AcetylCoA_trans_1-like"/>
</dbReference>
<protein>
    <submittedName>
        <fullName evidence="7">Acetyl-coenzyme A transporter 1-like</fullName>
    </submittedName>
</protein>